<reference evidence="1" key="1">
    <citation type="submission" date="2020-05" db="UniProtKB">
        <authorList>
            <consortium name="EnsemblMetazoa"/>
        </authorList>
    </citation>
    <scope>IDENTIFICATION</scope>
    <source>
        <strain evidence="1">MAF</strain>
    </source>
</reference>
<evidence type="ECO:0000313" key="2">
    <source>
        <dbReference type="Proteomes" id="UP000075903"/>
    </source>
</evidence>
<dbReference type="EnsemblMetazoa" id="AMEM006857-RA">
    <property type="protein sequence ID" value="AMEM006857-PA"/>
    <property type="gene ID" value="AMEM006857"/>
</dbReference>
<organism evidence="1 2">
    <name type="scientific">Anopheles merus</name>
    <name type="common">Mosquito</name>
    <dbReference type="NCBI Taxonomy" id="30066"/>
    <lineage>
        <taxon>Eukaryota</taxon>
        <taxon>Metazoa</taxon>
        <taxon>Ecdysozoa</taxon>
        <taxon>Arthropoda</taxon>
        <taxon>Hexapoda</taxon>
        <taxon>Insecta</taxon>
        <taxon>Pterygota</taxon>
        <taxon>Neoptera</taxon>
        <taxon>Endopterygota</taxon>
        <taxon>Diptera</taxon>
        <taxon>Nematocera</taxon>
        <taxon>Culicoidea</taxon>
        <taxon>Culicidae</taxon>
        <taxon>Anophelinae</taxon>
        <taxon>Anopheles</taxon>
    </lineage>
</organism>
<evidence type="ECO:0000313" key="1">
    <source>
        <dbReference type="EnsemblMetazoa" id="AMEM006857-PA"/>
    </source>
</evidence>
<dbReference type="Proteomes" id="UP000075903">
    <property type="component" value="Unassembled WGS sequence"/>
</dbReference>
<keyword evidence="2" id="KW-1185">Reference proteome</keyword>
<dbReference type="AlphaFoldDB" id="A0A182V0L2"/>
<sequence>MLTHAAKTTAAALGGSVAEEPTLENLFNQAANPAKIRNDSFFLKVRFLAFTKQEKQNPISIVCFCVCGLRYREQSDGKGHHQSVCRSGCFRPQTSPDAMRLATVGAYGGDQVSII</sequence>
<protein>
    <submittedName>
        <fullName evidence="1">Uncharacterized protein</fullName>
    </submittedName>
</protein>
<proteinExistence type="predicted"/>
<name>A0A182V0L2_ANOME</name>
<dbReference type="VEuPathDB" id="VectorBase:AMEM006857"/>
<accession>A0A182V0L2</accession>